<dbReference type="AlphaFoldDB" id="A0A1M3KWJ6"/>
<name>A0A1M3KWJ6_9BACT</name>
<gene>
    <name evidence="1" type="ORF">BGO89_09630</name>
</gene>
<dbReference type="Pfam" id="PF06074">
    <property type="entry name" value="Portal_Mu"/>
    <property type="match status" value="1"/>
</dbReference>
<organism evidence="1 2">
    <name type="scientific">Candidatus Kapaibacterium thiocyanatum</name>
    <dbReference type="NCBI Taxonomy" id="1895771"/>
    <lineage>
        <taxon>Bacteria</taxon>
        <taxon>Pseudomonadati</taxon>
        <taxon>Candidatus Kapaibacteriota</taxon>
        <taxon>Candidatus Kapaibacteriia</taxon>
        <taxon>Candidatus Kapaibacteriales</taxon>
        <taxon>Candidatus Kapaibacteriaceae</taxon>
        <taxon>Candidatus Kapaibacterium</taxon>
    </lineage>
</organism>
<dbReference type="EMBL" id="MKVH01000024">
    <property type="protein sequence ID" value="OJX56782.1"/>
    <property type="molecule type" value="Genomic_DNA"/>
</dbReference>
<evidence type="ECO:0000313" key="2">
    <source>
        <dbReference type="Proteomes" id="UP000184233"/>
    </source>
</evidence>
<protein>
    <submittedName>
        <fullName evidence="1">Uncharacterized protein</fullName>
    </submittedName>
</protein>
<comment type="caution">
    <text evidence="1">The sequence shown here is derived from an EMBL/GenBank/DDBJ whole genome shotgun (WGS) entry which is preliminary data.</text>
</comment>
<dbReference type="InterPro" id="IPR009279">
    <property type="entry name" value="Portal_Mu"/>
</dbReference>
<accession>A0A1M3KWJ6</accession>
<dbReference type="Proteomes" id="UP000184233">
    <property type="component" value="Unassembled WGS sequence"/>
</dbReference>
<sequence>MSVLMAMRSADSRLRGHILTRQTAVSAFGWTLTPHDSADAERAERASRRLRTVIPEIIRHQVQAVLYDAFALELGWGVGVDGITPVALRRHEPVELEKVSDYAINIVGDNPSRMDRLMPLSPQEPKEQFIIDISDDDMTAASCARRLDAKY</sequence>
<proteinExistence type="predicted"/>
<dbReference type="STRING" id="1895771.BGO89_09630"/>
<evidence type="ECO:0000313" key="1">
    <source>
        <dbReference type="EMBL" id="OJX56782.1"/>
    </source>
</evidence>
<reference evidence="1 2" key="1">
    <citation type="submission" date="2016-09" db="EMBL/GenBank/DDBJ databases">
        <title>Genome-resolved meta-omics ties microbial dynamics to process performance in biotechnology for thiocyanate degradation.</title>
        <authorList>
            <person name="Kantor R.S."/>
            <person name="Huddy R.J."/>
            <person name="Iyer R."/>
            <person name="Thomas B.C."/>
            <person name="Brown C.T."/>
            <person name="Anantharaman K."/>
            <person name="Tringe S."/>
            <person name="Hettich R.L."/>
            <person name="Harrison S.T."/>
            <person name="Banfield J.F."/>
        </authorList>
    </citation>
    <scope>NUCLEOTIDE SEQUENCE [LARGE SCALE GENOMIC DNA]</scope>
    <source>
        <strain evidence="1">59-99</strain>
    </source>
</reference>